<name>A0A562T6D4_CHIJA</name>
<protein>
    <recommendedName>
        <fullName evidence="3">AhpC/TSA family protein</fullName>
    </recommendedName>
</protein>
<evidence type="ECO:0000313" key="1">
    <source>
        <dbReference type="EMBL" id="TWI88814.1"/>
    </source>
</evidence>
<comment type="caution">
    <text evidence="1">The sequence shown here is derived from an EMBL/GenBank/DDBJ whole genome shotgun (WGS) entry which is preliminary data.</text>
</comment>
<dbReference type="AlphaFoldDB" id="A0A562T6D4"/>
<proteinExistence type="predicted"/>
<sequence length="152" mass="17450">MKRYFILCFLILSIVNYSCSKTEADREDTVIAEGIKEIKLPPGYKWLVILPGLGCRGCIQEAEAFMRDYIEKPHILFVLTKVQSLKILEQKIGKKLHDRKNVYIDKQGFFDIPTNNTIYPCIVQLESGKAIAHQFQSPDNGQAFQLLKTQIE</sequence>
<gene>
    <name evidence="1" type="ORF">LX66_2900</name>
</gene>
<dbReference type="RefSeq" id="WP_145714663.1">
    <property type="nucleotide sequence ID" value="NZ_BAAAFY010000001.1"/>
</dbReference>
<dbReference type="OrthoDB" id="826030at2"/>
<evidence type="ECO:0000313" key="2">
    <source>
        <dbReference type="Proteomes" id="UP000316778"/>
    </source>
</evidence>
<accession>A0A562T6D4</accession>
<dbReference type="EMBL" id="VLLG01000003">
    <property type="protein sequence ID" value="TWI88814.1"/>
    <property type="molecule type" value="Genomic_DNA"/>
</dbReference>
<reference evidence="1 2" key="1">
    <citation type="journal article" date="2013" name="Stand. Genomic Sci.">
        <title>Genomic Encyclopedia of Type Strains, Phase I: The one thousand microbial genomes (KMG-I) project.</title>
        <authorList>
            <person name="Kyrpides N.C."/>
            <person name="Woyke T."/>
            <person name="Eisen J.A."/>
            <person name="Garrity G."/>
            <person name="Lilburn T.G."/>
            <person name="Beck B.J."/>
            <person name="Whitman W.B."/>
            <person name="Hugenholtz P."/>
            <person name="Klenk H.P."/>
        </authorList>
    </citation>
    <scope>NUCLEOTIDE SEQUENCE [LARGE SCALE GENOMIC DNA]</scope>
    <source>
        <strain evidence="1 2">DSM 13484</strain>
    </source>
</reference>
<dbReference type="Proteomes" id="UP000316778">
    <property type="component" value="Unassembled WGS sequence"/>
</dbReference>
<keyword evidence="2" id="KW-1185">Reference proteome</keyword>
<evidence type="ECO:0008006" key="3">
    <source>
        <dbReference type="Google" id="ProtNLM"/>
    </source>
</evidence>
<organism evidence="1 2">
    <name type="scientific">Chitinophaga japonensis</name>
    <name type="common">Flexibacter japonensis</name>
    <dbReference type="NCBI Taxonomy" id="104662"/>
    <lineage>
        <taxon>Bacteria</taxon>
        <taxon>Pseudomonadati</taxon>
        <taxon>Bacteroidota</taxon>
        <taxon>Chitinophagia</taxon>
        <taxon>Chitinophagales</taxon>
        <taxon>Chitinophagaceae</taxon>
        <taxon>Chitinophaga</taxon>
    </lineage>
</organism>